<sequence length="63" mass="7655">MTKYTELQIIKHALMYYIGRPNASENDVLKETHLLNRVEERIEFMKDHYRIPDRGEKYASKRN</sequence>
<accession>A0ABW1WGL6</accession>
<dbReference type="EMBL" id="JBHSTQ010000008">
    <property type="protein sequence ID" value="MFC6386744.1"/>
    <property type="molecule type" value="Genomic_DNA"/>
</dbReference>
<keyword evidence="2" id="KW-1185">Reference proteome</keyword>
<reference evidence="2" key="1">
    <citation type="journal article" date="2019" name="Int. J. Syst. Evol. Microbiol.">
        <title>The Global Catalogue of Microorganisms (GCM) 10K type strain sequencing project: providing services to taxonomists for standard genome sequencing and annotation.</title>
        <authorList>
            <consortium name="The Broad Institute Genomics Platform"/>
            <consortium name="The Broad Institute Genome Sequencing Center for Infectious Disease"/>
            <person name="Wu L."/>
            <person name="Ma J."/>
        </authorList>
    </citation>
    <scope>NUCLEOTIDE SEQUENCE [LARGE SCALE GENOMIC DNA]</scope>
    <source>
        <strain evidence="2">CCUG 42001</strain>
    </source>
</reference>
<protein>
    <submittedName>
        <fullName evidence="1">Uncharacterized protein</fullName>
    </submittedName>
</protein>
<evidence type="ECO:0000313" key="2">
    <source>
        <dbReference type="Proteomes" id="UP001596267"/>
    </source>
</evidence>
<dbReference type="Proteomes" id="UP001596267">
    <property type="component" value="Unassembled WGS sequence"/>
</dbReference>
<comment type="caution">
    <text evidence="1">The sequence shown here is derived from an EMBL/GenBank/DDBJ whole genome shotgun (WGS) entry which is preliminary data.</text>
</comment>
<gene>
    <name evidence="1" type="ORF">ACFP7A_09020</name>
</gene>
<proteinExistence type="predicted"/>
<name>A0ABW1WGL6_9BACL</name>
<dbReference type="RefSeq" id="WP_253054772.1">
    <property type="nucleotide sequence ID" value="NZ_JAMXWN010000008.1"/>
</dbReference>
<organism evidence="1 2">
    <name type="scientific">Sporolactobacillus kofuensis</name>
    <dbReference type="NCBI Taxonomy" id="269672"/>
    <lineage>
        <taxon>Bacteria</taxon>
        <taxon>Bacillati</taxon>
        <taxon>Bacillota</taxon>
        <taxon>Bacilli</taxon>
        <taxon>Bacillales</taxon>
        <taxon>Sporolactobacillaceae</taxon>
        <taxon>Sporolactobacillus</taxon>
    </lineage>
</organism>
<evidence type="ECO:0000313" key="1">
    <source>
        <dbReference type="EMBL" id="MFC6386744.1"/>
    </source>
</evidence>